<dbReference type="PROSITE" id="PS00022">
    <property type="entry name" value="EGF_1"/>
    <property type="match status" value="3"/>
</dbReference>
<feature type="disulfide bond" evidence="2">
    <location>
        <begin position="57"/>
        <end position="66"/>
    </location>
</feature>
<organism evidence="4 5">
    <name type="scientific">Thraustotheca clavata</name>
    <dbReference type="NCBI Taxonomy" id="74557"/>
    <lineage>
        <taxon>Eukaryota</taxon>
        <taxon>Sar</taxon>
        <taxon>Stramenopiles</taxon>
        <taxon>Oomycota</taxon>
        <taxon>Saprolegniomycetes</taxon>
        <taxon>Saprolegniales</taxon>
        <taxon>Achlyaceae</taxon>
        <taxon>Thraustotheca</taxon>
    </lineage>
</organism>
<dbReference type="InterPro" id="IPR013111">
    <property type="entry name" value="EGF_extracell"/>
</dbReference>
<proteinExistence type="predicted"/>
<comment type="caution">
    <text evidence="4">The sequence shown here is derived from an EMBL/GenBank/DDBJ whole genome shotgun (WGS) entry which is preliminary data.</text>
</comment>
<dbReference type="Proteomes" id="UP000243217">
    <property type="component" value="Unassembled WGS sequence"/>
</dbReference>
<protein>
    <recommendedName>
        <fullName evidence="3">EGF-like domain-containing protein</fullName>
    </recommendedName>
</protein>
<feature type="non-terminal residue" evidence="4">
    <location>
        <position position="690"/>
    </location>
</feature>
<comment type="caution">
    <text evidence="2">Lacks conserved residue(s) required for the propagation of feature annotation.</text>
</comment>
<evidence type="ECO:0000256" key="1">
    <source>
        <dbReference type="ARBA" id="ARBA00023157"/>
    </source>
</evidence>
<feature type="non-terminal residue" evidence="4">
    <location>
        <position position="1"/>
    </location>
</feature>
<keyword evidence="1 2" id="KW-1015">Disulfide bond</keyword>
<dbReference type="InterPro" id="IPR052108">
    <property type="entry name" value="MEGF/SIB"/>
</dbReference>
<evidence type="ECO:0000313" key="5">
    <source>
        <dbReference type="Proteomes" id="UP000243217"/>
    </source>
</evidence>
<feature type="domain" description="EGF-like" evidence="3">
    <location>
        <begin position="33"/>
        <end position="67"/>
    </location>
</feature>
<sequence length="690" mass="71330">FLSSSCFSGFTGPQCEYLTCPSGIAWWDYATANDEAHAQATCSNMGICSYTTGVCTCNTGFQGPACETMACPTCANGRCLSMRDAAQSQDDVNFFYTTSYGLWDADKIFGCQCDCGFTGYDCSLRTCPVGDDPMTTVRPVVQFEGQTSEVQMLNCLCNGCAGYFALYYQGFLTANILPTATAAQLQTALNVRKTSRIVTMALQSIHGVTVTLSSGTTVCPTAGAVSSIIFTKNGGSLPLIQIKSMLSGAVGSYAISLSGKGTAGLYDSIGNSVTGTTEVIAGFIFTEFTLNSLQCSGRGDCNQVTGICTCVPGFSSSNGTLSYLTRALNHVGAGAIGTVNDCGYGTTAACPQMNGVVCNGQGTCNAGTFFRCVCNAPYTGAYCTLLQCPTGAAWFDGASATNTAHAVATCSNRLKGICNPSTGVCACQAGFTGAACELLACPGSPSCSGQGTCKTMQQLAALATTNGNLLGVTYGNTPNYGPTWDYNKIQGCYCQQNYYMGPYSGAMGNFQAYDCSARSCPYGDDPYQPGVDQKQTISCTADGGSFTITFRQITTAAIAASATAATVQTAFQALPTIVSALVTFSNGATSVCSAAGVVTTVQFTYAQGALPQMTSTSSLTLTTGAASISTAITVAGTKANLECSGRGTCDRTKGVCNCYDYFLSSDGNGNFGTRGDCGYKAPWSTKIQTS</sequence>
<dbReference type="PROSITE" id="PS50026">
    <property type="entry name" value="EGF_3"/>
    <property type="match status" value="2"/>
</dbReference>
<reference evidence="4 5" key="1">
    <citation type="journal article" date="2014" name="Genome Biol. Evol.">
        <title>The secreted proteins of Achlya hypogyna and Thraustotheca clavata identify the ancestral oomycete secretome and reveal gene acquisitions by horizontal gene transfer.</title>
        <authorList>
            <person name="Misner I."/>
            <person name="Blouin N."/>
            <person name="Leonard G."/>
            <person name="Richards T.A."/>
            <person name="Lane C.E."/>
        </authorList>
    </citation>
    <scope>NUCLEOTIDE SEQUENCE [LARGE SCALE GENOMIC DNA]</scope>
    <source>
        <strain evidence="4 5">ATCC 34112</strain>
    </source>
</reference>
<gene>
    <name evidence="4" type="ORF">THRCLA_11263</name>
</gene>
<dbReference type="PANTHER" id="PTHR24035:SF143">
    <property type="entry name" value="EGF-LIKE DOMAIN-CONTAINING PROTEIN"/>
    <property type="match status" value="1"/>
</dbReference>
<name>A0A1V9Y8A0_9STRA</name>
<accession>A0A1V9Y8A0</accession>
<evidence type="ECO:0000313" key="4">
    <source>
        <dbReference type="EMBL" id="OQR81955.1"/>
    </source>
</evidence>
<dbReference type="OrthoDB" id="6130531at2759"/>
<dbReference type="STRING" id="74557.A0A1V9Y8A0"/>
<dbReference type="Gene3D" id="2.10.25.10">
    <property type="entry name" value="Laminin"/>
    <property type="match status" value="3"/>
</dbReference>
<dbReference type="AlphaFoldDB" id="A0A1V9Y8A0"/>
<dbReference type="Pfam" id="PF07974">
    <property type="entry name" value="EGF_2"/>
    <property type="match status" value="3"/>
</dbReference>
<dbReference type="PANTHER" id="PTHR24035">
    <property type="entry name" value="MULTIPLE EPIDERMAL GROWTH FACTOR-LIKE DOMAINS PROTEIN"/>
    <property type="match status" value="1"/>
</dbReference>
<feature type="disulfide bond" evidence="2">
    <location>
        <begin position="374"/>
        <end position="383"/>
    </location>
</feature>
<dbReference type="SMART" id="SM00181">
    <property type="entry name" value="EGF"/>
    <property type="match status" value="4"/>
</dbReference>
<dbReference type="PROSITE" id="PS01186">
    <property type="entry name" value="EGF_2"/>
    <property type="match status" value="3"/>
</dbReference>
<feature type="domain" description="EGF-like" evidence="3">
    <location>
        <begin position="346"/>
        <end position="384"/>
    </location>
</feature>
<keyword evidence="2" id="KW-0245">EGF-like domain</keyword>
<keyword evidence="5" id="KW-1185">Reference proteome</keyword>
<dbReference type="InterPro" id="IPR000742">
    <property type="entry name" value="EGF"/>
</dbReference>
<evidence type="ECO:0000256" key="2">
    <source>
        <dbReference type="PROSITE-ProRule" id="PRU00076"/>
    </source>
</evidence>
<evidence type="ECO:0000259" key="3">
    <source>
        <dbReference type="PROSITE" id="PS50026"/>
    </source>
</evidence>
<dbReference type="PRINTS" id="PR00011">
    <property type="entry name" value="EGFLAMININ"/>
</dbReference>
<dbReference type="EMBL" id="JNBS01004864">
    <property type="protein sequence ID" value="OQR81955.1"/>
    <property type="molecule type" value="Genomic_DNA"/>
</dbReference>